<evidence type="ECO:0000256" key="6">
    <source>
        <dbReference type="ARBA" id="ARBA00022989"/>
    </source>
</evidence>
<evidence type="ECO:0000256" key="9">
    <source>
        <dbReference type="RuleBase" id="RU367153"/>
    </source>
</evidence>
<evidence type="ECO:0000256" key="8">
    <source>
        <dbReference type="ARBA" id="ARBA00023136"/>
    </source>
</evidence>
<feature type="transmembrane region" description="Helical" evidence="9">
    <location>
        <begin position="9"/>
        <end position="29"/>
    </location>
</feature>
<dbReference type="PANTHER" id="PTHR36835:SF1">
    <property type="entry name" value="CYTOCHROME BO(3) UBIQUINOL OXIDASE SUBUNIT 4"/>
    <property type="match status" value="1"/>
</dbReference>
<evidence type="ECO:0000256" key="2">
    <source>
        <dbReference type="ARBA" id="ARBA00004651"/>
    </source>
</evidence>
<dbReference type="NCBIfam" id="TIGR02901">
    <property type="entry name" value="QoxD"/>
    <property type="match status" value="1"/>
</dbReference>
<dbReference type="GO" id="GO:0009486">
    <property type="term" value="F:cytochrome bo3 ubiquinol oxidase activity"/>
    <property type="evidence" value="ECO:0007669"/>
    <property type="project" value="TreeGrafter"/>
</dbReference>
<evidence type="ECO:0000313" key="10">
    <source>
        <dbReference type="EMBL" id="KOO50136.1"/>
    </source>
</evidence>
<comment type="similarity">
    <text evidence="3 9">Belongs to the cytochrome c oxidase bacterial subunit 4 family.</text>
</comment>
<dbReference type="PATRIC" id="fig|263475.3.peg.4008"/>
<proteinExistence type="inferred from homology"/>
<dbReference type="InterPro" id="IPR014250">
    <property type="entry name" value="QoxD"/>
</dbReference>
<dbReference type="STRING" id="263475.AMD00_13740"/>
<evidence type="ECO:0000256" key="1">
    <source>
        <dbReference type="ARBA" id="ARBA00000725"/>
    </source>
</evidence>
<name>A0A0M0LGP2_9BACL</name>
<sequence>MKELFPKEHVVGFVGSLILTLAALSVITFDMSKGIAMTILSVTALAQAVVQLVLFMHIGETEDKKTLYTSVIYAVVVGLVTVFGSLLTMIWGY</sequence>
<dbReference type="RefSeq" id="WP_053418304.1">
    <property type="nucleotide sequence ID" value="NZ_LILB01000005.1"/>
</dbReference>
<dbReference type="GO" id="GO:0019646">
    <property type="term" value="P:aerobic electron transport chain"/>
    <property type="evidence" value="ECO:0007669"/>
    <property type="project" value="TreeGrafter"/>
</dbReference>
<evidence type="ECO:0000256" key="7">
    <source>
        <dbReference type="ARBA" id="ARBA00023002"/>
    </source>
</evidence>
<dbReference type="GO" id="GO:0042773">
    <property type="term" value="P:ATP synthesis coupled electron transport"/>
    <property type="evidence" value="ECO:0007669"/>
    <property type="project" value="UniProtKB-UniRule"/>
</dbReference>
<keyword evidence="4 9" id="KW-1003">Cell membrane</keyword>
<dbReference type="GO" id="GO:0015078">
    <property type="term" value="F:proton transmembrane transporter activity"/>
    <property type="evidence" value="ECO:0007669"/>
    <property type="project" value="TreeGrafter"/>
</dbReference>
<dbReference type="EMBL" id="LILB01000005">
    <property type="protein sequence ID" value="KOO50136.1"/>
    <property type="molecule type" value="Genomic_DNA"/>
</dbReference>
<keyword evidence="6 9" id="KW-1133">Transmembrane helix</keyword>
<dbReference type="InterPro" id="IPR050968">
    <property type="entry name" value="Cytochrome_c_oxidase_bac_sub4"/>
</dbReference>
<reference evidence="11" key="1">
    <citation type="submission" date="2015-08" db="EMBL/GenBank/DDBJ databases">
        <title>Fjat-10028 dsm 16317.</title>
        <authorList>
            <person name="Liu B."/>
            <person name="Wang J."/>
            <person name="Zhu Y."/>
            <person name="Liu G."/>
            <person name="Chen Q."/>
            <person name="Chen Z."/>
            <person name="Lan J."/>
            <person name="Che J."/>
            <person name="Ge C."/>
            <person name="Shi H."/>
            <person name="Pan Z."/>
            <person name="Liu X."/>
        </authorList>
    </citation>
    <scope>NUCLEOTIDE SEQUENCE [LARGE SCALE GENOMIC DNA]</scope>
    <source>
        <strain evidence="11">DSM 16317</strain>
    </source>
</reference>
<accession>A0A0M0LGP2</accession>
<keyword evidence="5 9" id="KW-0812">Transmembrane</keyword>
<evidence type="ECO:0000256" key="5">
    <source>
        <dbReference type="ARBA" id="ARBA00022692"/>
    </source>
</evidence>
<dbReference type="GO" id="GO:0009319">
    <property type="term" value="C:cytochrome o ubiquinol oxidase complex"/>
    <property type="evidence" value="ECO:0007669"/>
    <property type="project" value="TreeGrafter"/>
</dbReference>
<feature type="transmembrane region" description="Helical" evidence="9">
    <location>
        <begin position="67"/>
        <end position="91"/>
    </location>
</feature>
<dbReference type="OrthoDB" id="2361460at2"/>
<dbReference type="Pfam" id="PF03626">
    <property type="entry name" value="COX4_pro"/>
    <property type="match status" value="1"/>
</dbReference>
<dbReference type="GO" id="GO:0005886">
    <property type="term" value="C:plasma membrane"/>
    <property type="evidence" value="ECO:0007669"/>
    <property type="project" value="UniProtKB-SubCell"/>
</dbReference>
<evidence type="ECO:0000256" key="3">
    <source>
        <dbReference type="ARBA" id="ARBA00008079"/>
    </source>
</evidence>
<keyword evidence="8 9" id="KW-0472">Membrane</keyword>
<comment type="subcellular location">
    <subcellularLocation>
        <location evidence="2 9">Cell membrane</location>
        <topology evidence="2 9">Multi-pass membrane protein</topology>
    </subcellularLocation>
</comment>
<comment type="function">
    <text evidence="9">Catalyzes quinol oxidation with the concomitant reduction of oxygen to water.</text>
</comment>
<keyword evidence="7 9" id="KW-0560">Oxidoreductase</keyword>
<comment type="caution">
    <text evidence="10">The sequence shown here is derived from an EMBL/GenBank/DDBJ whole genome shotgun (WGS) entry which is preliminary data.</text>
</comment>
<gene>
    <name evidence="10" type="ORF">AMD00_13740</name>
</gene>
<feature type="transmembrane region" description="Helical" evidence="9">
    <location>
        <begin position="35"/>
        <end position="55"/>
    </location>
</feature>
<comment type="catalytic activity">
    <reaction evidence="1 9">
        <text>2 a quinol + O2 = 2 a quinone + 2 H2O</text>
        <dbReference type="Rhea" id="RHEA:55376"/>
        <dbReference type="ChEBI" id="CHEBI:15377"/>
        <dbReference type="ChEBI" id="CHEBI:15379"/>
        <dbReference type="ChEBI" id="CHEBI:24646"/>
        <dbReference type="ChEBI" id="CHEBI:132124"/>
    </reaction>
</comment>
<organism evidence="10 11">
    <name type="scientific">Viridibacillus arvi</name>
    <dbReference type="NCBI Taxonomy" id="263475"/>
    <lineage>
        <taxon>Bacteria</taxon>
        <taxon>Bacillati</taxon>
        <taxon>Bacillota</taxon>
        <taxon>Bacilli</taxon>
        <taxon>Bacillales</taxon>
        <taxon>Caryophanaceae</taxon>
        <taxon>Viridibacillus</taxon>
    </lineage>
</organism>
<dbReference type="GO" id="GO:0016682">
    <property type="term" value="F:oxidoreductase activity, acting on diphenols and related substances as donors, oxygen as acceptor"/>
    <property type="evidence" value="ECO:0007669"/>
    <property type="project" value="UniProtKB-UniRule"/>
</dbReference>
<dbReference type="PANTHER" id="PTHR36835">
    <property type="entry name" value="CYTOCHROME BO(3) UBIQUINOL OXIDASE SUBUNIT 4"/>
    <property type="match status" value="1"/>
</dbReference>
<dbReference type="AlphaFoldDB" id="A0A0M0LGP2"/>
<protein>
    <recommendedName>
        <fullName evidence="9">Quinol oxidase subunit 4</fullName>
        <ecNumber evidence="9">1.10.3.-</ecNumber>
    </recommendedName>
</protein>
<keyword evidence="11" id="KW-1185">Reference proteome</keyword>
<dbReference type="InterPro" id="IPR005171">
    <property type="entry name" value="Cyt_c_oxidase_su4_prok"/>
</dbReference>
<dbReference type="GO" id="GO:0015990">
    <property type="term" value="P:electron transport coupled proton transport"/>
    <property type="evidence" value="ECO:0007669"/>
    <property type="project" value="TreeGrafter"/>
</dbReference>
<evidence type="ECO:0000313" key="11">
    <source>
        <dbReference type="Proteomes" id="UP000036867"/>
    </source>
</evidence>
<dbReference type="EC" id="1.10.3.-" evidence="9"/>
<evidence type="ECO:0000256" key="4">
    <source>
        <dbReference type="ARBA" id="ARBA00022475"/>
    </source>
</evidence>
<dbReference type="Proteomes" id="UP000036867">
    <property type="component" value="Unassembled WGS sequence"/>
</dbReference>
<dbReference type="GeneID" id="301137159"/>